<name>A0AAN6MXN8_9PEZI</name>
<protein>
    <submittedName>
        <fullName evidence="1">Uncharacterized protein</fullName>
    </submittedName>
</protein>
<organism evidence="1 2">
    <name type="scientific">Diplogelasinospora grovesii</name>
    <dbReference type="NCBI Taxonomy" id="303347"/>
    <lineage>
        <taxon>Eukaryota</taxon>
        <taxon>Fungi</taxon>
        <taxon>Dikarya</taxon>
        <taxon>Ascomycota</taxon>
        <taxon>Pezizomycotina</taxon>
        <taxon>Sordariomycetes</taxon>
        <taxon>Sordariomycetidae</taxon>
        <taxon>Sordariales</taxon>
        <taxon>Diplogelasinosporaceae</taxon>
        <taxon>Diplogelasinospora</taxon>
    </lineage>
</organism>
<keyword evidence="2" id="KW-1185">Reference proteome</keyword>
<gene>
    <name evidence="1" type="ORF">QBC46DRAFT_424357</name>
</gene>
<dbReference type="EMBL" id="MU853948">
    <property type="protein sequence ID" value="KAK3934980.1"/>
    <property type="molecule type" value="Genomic_DNA"/>
</dbReference>
<sequence>MCFYDQTRWGCGFWKWGNFREQCNKEYRISETCGLKLVFETEYRQDACNLCGQIAKKQRRLAKMTNDIERWRRDGNRLATVKKTESDLTKV</sequence>
<evidence type="ECO:0000313" key="1">
    <source>
        <dbReference type="EMBL" id="KAK3934980.1"/>
    </source>
</evidence>
<accession>A0AAN6MXN8</accession>
<reference evidence="2" key="1">
    <citation type="journal article" date="2023" name="Mol. Phylogenet. Evol.">
        <title>Genome-scale phylogeny and comparative genomics of the fungal order Sordariales.</title>
        <authorList>
            <person name="Hensen N."/>
            <person name="Bonometti L."/>
            <person name="Westerberg I."/>
            <person name="Brannstrom I.O."/>
            <person name="Guillou S."/>
            <person name="Cros-Aarteil S."/>
            <person name="Calhoun S."/>
            <person name="Haridas S."/>
            <person name="Kuo A."/>
            <person name="Mondo S."/>
            <person name="Pangilinan J."/>
            <person name="Riley R."/>
            <person name="LaButti K."/>
            <person name="Andreopoulos B."/>
            <person name="Lipzen A."/>
            <person name="Chen C."/>
            <person name="Yan M."/>
            <person name="Daum C."/>
            <person name="Ng V."/>
            <person name="Clum A."/>
            <person name="Steindorff A."/>
            <person name="Ohm R.A."/>
            <person name="Martin F."/>
            <person name="Silar P."/>
            <person name="Natvig D.O."/>
            <person name="Lalanne C."/>
            <person name="Gautier V."/>
            <person name="Ament-Velasquez S.L."/>
            <person name="Kruys A."/>
            <person name="Hutchinson M.I."/>
            <person name="Powell A.J."/>
            <person name="Barry K."/>
            <person name="Miller A.N."/>
            <person name="Grigoriev I.V."/>
            <person name="Debuchy R."/>
            <person name="Gladieux P."/>
            <person name="Hiltunen Thoren M."/>
            <person name="Johannesson H."/>
        </authorList>
    </citation>
    <scope>NUCLEOTIDE SEQUENCE [LARGE SCALE GENOMIC DNA]</scope>
    <source>
        <strain evidence="2">CBS 340.73</strain>
    </source>
</reference>
<dbReference type="AlphaFoldDB" id="A0AAN6MXN8"/>
<dbReference type="Proteomes" id="UP001303473">
    <property type="component" value="Unassembled WGS sequence"/>
</dbReference>
<proteinExistence type="predicted"/>
<evidence type="ECO:0000313" key="2">
    <source>
        <dbReference type="Proteomes" id="UP001303473"/>
    </source>
</evidence>
<comment type="caution">
    <text evidence="1">The sequence shown here is derived from an EMBL/GenBank/DDBJ whole genome shotgun (WGS) entry which is preliminary data.</text>
</comment>